<keyword evidence="16" id="KW-0406">Ion transport</keyword>
<evidence type="ECO:0000256" key="13">
    <source>
        <dbReference type="ARBA" id="ARBA00022967"/>
    </source>
</evidence>
<evidence type="ECO:0000256" key="20">
    <source>
        <dbReference type="ARBA" id="ARBA00049289"/>
    </source>
</evidence>
<dbReference type="AlphaFoldDB" id="A0A9D1G904"/>
<comment type="subcellular location">
    <subcellularLocation>
        <location evidence="1">Cell membrane</location>
        <topology evidence="1">Multi-pass membrane protein</topology>
    </subcellularLocation>
</comment>
<feature type="transmembrane region" description="Helical" evidence="21">
    <location>
        <begin position="215"/>
        <end position="233"/>
    </location>
</feature>
<dbReference type="PRINTS" id="PR00943">
    <property type="entry name" value="CUATPASE"/>
</dbReference>
<dbReference type="FunFam" id="2.70.150.10:FF:000002">
    <property type="entry name" value="Copper-transporting ATPase 1, putative"/>
    <property type="match status" value="1"/>
</dbReference>
<evidence type="ECO:0000256" key="4">
    <source>
        <dbReference type="ARBA" id="ARBA00015102"/>
    </source>
</evidence>
<name>A0A9D1G904_9FIRM</name>
<comment type="similarity">
    <text evidence="2 21">Belongs to the cation transport ATPase (P-type) (TC 3.A.3) family. Type IB subfamily.</text>
</comment>
<evidence type="ECO:0000256" key="12">
    <source>
        <dbReference type="ARBA" id="ARBA00022842"/>
    </source>
</evidence>
<accession>A0A9D1G904</accession>
<evidence type="ECO:0000256" key="7">
    <source>
        <dbReference type="ARBA" id="ARBA00022723"/>
    </source>
</evidence>
<evidence type="ECO:0000256" key="16">
    <source>
        <dbReference type="ARBA" id="ARBA00023065"/>
    </source>
</evidence>
<evidence type="ECO:0000313" key="23">
    <source>
        <dbReference type="EMBL" id="HIT17911.1"/>
    </source>
</evidence>
<keyword evidence="12" id="KW-0460">Magnesium</keyword>
<feature type="domain" description="HMA" evidence="22">
    <location>
        <begin position="780"/>
        <end position="845"/>
    </location>
</feature>
<dbReference type="GO" id="GO:0140581">
    <property type="term" value="F:P-type monovalent copper transporter activity"/>
    <property type="evidence" value="ECO:0007669"/>
    <property type="project" value="UniProtKB-EC"/>
</dbReference>
<dbReference type="NCBIfam" id="TIGR01525">
    <property type="entry name" value="ATPase-IB_hvy"/>
    <property type="match status" value="1"/>
</dbReference>
<dbReference type="NCBIfam" id="TIGR01511">
    <property type="entry name" value="ATPase-IB1_Cu"/>
    <property type="match status" value="1"/>
</dbReference>
<dbReference type="InterPro" id="IPR017969">
    <property type="entry name" value="Heavy-metal-associated_CS"/>
</dbReference>
<evidence type="ECO:0000256" key="9">
    <source>
        <dbReference type="ARBA" id="ARBA00022741"/>
    </source>
</evidence>
<feature type="transmembrane region" description="Helical" evidence="21">
    <location>
        <begin position="164"/>
        <end position="186"/>
    </location>
</feature>
<comment type="caution">
    <text evidence="23">The sequence shown here is derived from an EMBL/GenBank/DDBJ whole genome shotgun (WGS) entry which is preliminary data.</text>
</comment>
<feature type="transmembrane region" description="Helical" evidence="21">
    <location>
        <begin position="741"/>
        <end position="761"/>
    </location>
</feature>
<comment type="catalytic activity">
    <reaction evidence="20">
        <text>Cu(+)(in) + ATP + H2O = Cu(+)(out) + ADP + phosphate + H(+)</text>
        <dbReference type="Rhea" id="RHEA:25792"/>
        <dbReference type="ChEBI" id="CHEBI:15377"/>
        <dbReference type="ChEBI" id="CHEBI:15378"/>
        <dbReference type="ChEBI" id="CHEBI:30616"/>
        <dbReference type="ChEBI" id="CHEBI:43474"/>
        <dbReference type="ChEBI" id="CHEBI:49552"/>
        <dbReference type="ChEBI" id="CHEBI:456216"/>
        <dbReference type="EC" id="7.2.2.8"/>
    </reaction>
</comment>
<dbReference type="PROSITE" id="PS01047">
    <property type="entry name" value="HMA_1"/>
    <property type="match status" value="1"/>
</dbReference>
<keyword evidence="10" id="KW-0187">Copper transport</keyword>
<dbReference type="Gene3D" id="2.70.150.10">
    <property type="entry name" value="Calcium-transporting ATPase, cytoplasmic transduction domain A"/>
    <property type="match status" value="1"/>
</dbReference>
<dbReference type="FunFam" id="3.30.70.100:FF:000005">
    <property type="entry name" value="Copper-exporting P-type ATPase A"/>
    <property type="match status" value="1"/>
</dbReference>
<reference evidence="23" key="1">
    <citation type="submission" date="2020-10" db="EMBL/GenBank/DDBJ databases">
        <authorList>
            <person name="Gilroy R."/>
        </authorList>
    </citation>
    <scope>NUCLEOTIDE SEQUENCE</scope>
    <source>
        <strain evidence="23">14508</strain>
    </source>
</reference>
<dbReference type="GO" id="GO:0055070">
    <property type="term" value="P:copper ion homeostasis"/>
    <property type="evidence" value="ECO:0007669"/>
    <property type="project" value="TreeGrafter"/>
</dbReference>
<dbReference type="SFLD" id="SFLDF00027">
    <property type="entry name" value="p-type_atpase"/>
    <property type="match status" value="1"/>
</dbReference>
<dbReference type="PROSITE" id="PS00154">
    <property type="entry name" value="ATPASE_E1_E2"/>
    <property type="match status" value="1"/>
</dbReference>
<dbReference type="Gene3D" id="3.30.70.100">
    <property type="match status" value="2"/>
</dbReference>
<dbReference type="NCBIfam" id="TIGR00003">
    <property type="entry name" value="copper ion binding protein"/>
    <property type="match status" value="2"/>
</dbReference>
<evidence type="ECO:0000256" key="1">
    <source>
        <dbReference type="ARBA" id="ARBA00004651"/>
    </source>
</evidence>
<feature type="transmembrane region" description="Helical" evidence="21">
    <location>
        <begin position="395"/>
        <end position="422"/>
    </location>
</feature>
<dbReference type="SUPFAM" id="SSF81653">
    <property type="entry name" value="Calcium ATPase, transduction domain A"/>
    <property type="match status" value="1"/>
</dbReference>
<evidence type="ECO:0000256" key="14">
    <source>
        <dbReference type="ARBA" id="ARBA00022989"/>
    </source>
</evidence>
<dbReference type="Gene3D" id="3.40.1110.10">
    <property type="entry name" value="Calcium-transporting ATPase, cytoplasmic domain N"/>
    <property type="match status" value="1"/>
</dbReference>
<dbReference type="GO" id="GO:0043682">
    <property type="term" value="F:P-type divalent copper transporter activity"/>
    <property type="evidence" value="ECO:0007669"/>
    <property type="project" value="TreeGrafter"/>
</dbReference>
<dbReference type="SFLD" id="SFLDG00002">
    <property type="entry name" value="C1.7:_P-type_atpase_like"/>
    <property type="match status" value="1"/>
</dbReference>
<keyword evidence="11 21" id="KW-0067">ATP-binding</keyword>
<dbReference type="InterPro" id="IPR044492">
    <property type="entry name" value="P_typ_ATPase_HD_dom"/>
</dbReference>
<dbReference type="PRINTS" id="PR00119">
    <property type="entry name" value="CATATPASE"/>
</dbReference>
<dbReference type="EC" id="7.2.2.8" evidence="3"/>
<dbReference type="InterPro" id="IPR036412">
    <property type="entry name" value="HAD-like_sf"/>
</dbReference>
<dbReference type="GO" id="GO:0005507">
    <property type="term" value="F:copper ion binding"/>
    <property type="evidence" value="ECO:0007669"/>
    <property type="project" value="InterPro"/>
</dbReference>
<organism evidence="23 24">
    <name type="scientific">Candidatus Caccosoma faecigallinarum</name>
    <dbReference type="NCBI Taxonomy" id="2840720"/>
    <lineage>
        <taxon>Bacteria</taxon>
        <taxon>Bacillati</taxon>
        <taxon>Bacillota</taxon>
        <taxon>Bacillota incertae sedis</taxon>
        <taxon>Candidatus Caccosoma</taxon>
    </lineage>
</organism>
<dbReference type="InterPro" id="IPR001757">
    <property type="entry name" value="P_typ_ATPase"/>
</dbReference>
<feature type="transmembrane region" description="Helical" evidence="21">
    <location>
        <begin position="708"/>
        <end position="729"/>
    </location>
</feature>
<dbReference type="Pfam" id="PF00122">
    <property type="entry name" value="E1-E2_ATPase"/>
    <property type="match status" value="1"/>
</dbReference>
<evidence type="ECO:0000256" key="15">
    <source>
        <dbReference type="ARBA" id="ARBA00023008"/>
    </source>
</evidence>
<evidence type="ECO:0000256" key="19">
    <source>
        <dbReference type="ARBA" id="ARBA00033239"/>
    </source>
</evidence>
<evidence type="ECO:0000256" key="10">
    <source>
        <dbReference type="ARBA" id="ARBA00022796"/>
    </source>
</evidence>
<feature type="transmembrane region" description="Helical" evidence="21">
    <location>
        <begin position="367"/>
        <end position="389"/>
    </location>
</feature>
<sequence>MKKKFNIEGMTCSACQAHVQKAVEKVDGTKEVNVNLLQNTMIVDFDEKLCDVQKIEDSVEKAGYKAYLDEEKKITSTSKETAKKDYALIKLIISGILLLILMYFSMGNMMWGFPTFAFLDHQQNPMGFALIQFILVLPILYLYRHYFISGFKKLLKRVPNMDSLIAIGALASVLYGIFALFMISYAQANIANIAITGEGNLQHYQTILATYHDSLYFESAGMILTLVSLGKYLEALSKKKTTTALTKLMDLAPKKAILFKDGQEVEVSIEEVKVNDIVIVKKGASIPVDGIIVEGSASIDQSNITGESMPVYKQVNQTVFSSTIVNSGYIKILATKVGKDTSIATIIQLVEEASNSKAPISKLADKISGIFVPIILGIALLTFIGNMIASSDFELSLNFAISVVVIACPCALGLATPVAIMVGTGKGAENGLLIKNAEILEKAHLIKTVVLDKTGTITEGKPKVIDFINFNQQKDLLSIIYSLENQSEHPLALSIIEYAKEKQESLVPIEAFQSIEGKGIIGKVNKDDYAIGNYKMLQDFQLEDAKVLQQLDQYATEGKTPLLILKNQKVVGIITIKDQVKETSKQAIAELIKKNIKVIMLTGDNQKTAQSIAKEVGVSEVIAEVLPTDKQKVIQSLKTDDKHLVAMVGDGVNDALALTSADLGIAIGGGSDIALESSDIVLLRNDLMDVLNIISLSKRVLNTIKMNLFWAFFYNFICVIIATGIFYYINPNFKINPMIGSLAMSISSVSVVLNALTINFFKVKKSSNQISSRKEEENMKTLVLQVEGMMCNHCKAHVENACKKVKNVVQATASLEEKNVTIEYIDTINKEEVIQNIVDAGYNAK</sequence>
<dbReference type="GO" id="GO:0005524">
    <property type="term" value="F:ATP binding"/>
    <property type="evidence" value="ECO:0007669"/>
    <property type="project" value="UniProtKB-UniRule"/>
</dbReference>
<reference evidence="23" key="2">
    <citation type="journal article" date="2021" name="PeerJ">
        <title>Extensive microbial diversity within the chicken gut microbiome revealed by metagenomics and culture.</title>
        <authorList>
            <person name="Gilroy R."/>
            <person name="Ravi A."/>
            <person name="Getino M."/>
            <person name="Pursley I."/>
            <person name="Horton D.L."/>
            <person name="Alikhan N.F."/>
            <person name="Baker D."/>
            <person name="Gharbi K."/>
            <person name="Hall N."/>
            <person name="Watson M."/>
            <person name="Adriaenssens E.M."/>
            <person name="Foster-Nyarko E."/>
            <person name="Jarju S."/>
            <person name="Secka A."/>
            <person name="Antonio M."/>
            <person name="Oren A."/>
            <person name="Chaudhuri R.R."/>
            <person name="La Ragione R."/>
            <person name="Hildebrand F."/>
            <person name="Pallen M.J."/>
        </authorList>
    </citation>
    <scope>NUCLEOTIDE SEQUENCE</scope>
    <source>
        <strain evidence="23">14508</strain>
    </source>
</reference>
<dbReference type="InterPro" id="IPR023214">
    <property type="entry name" value="HAD_sf"/>
</dbReference>
<dbReference type="InterPro" id="IPR036163">
    <property type="entry name" value="HMA_dom_sf"/>
</dbReference>
<keyword evidence="17 21" id="KW-0472">Membrane</keyword>
<dbReference type="PANTHER" id="PTHR43520:SF8">
    <property type="entry name" value="P-TYPE CU(+) TRANSPORTER"/>
    <property type="match status" value="1"/>
</dbReference>
<keyword evidence="9 21" id="KW-0547">Nucleotide-binding</keyword>
<evidence type="ECO:0000256" key="3">
    <source>
        <dbReference type="ARBA" id="ARBA00012517"/>
    </source>
</evidence>
<keyword evidence="6 21" id="KW-0812">Transmembrane</keyword>
<dbReference type="InterPro" id="IPR059000">
    <property type="entry name" value="ATPase_P-type_domA"/>
</dbReference>
<keyword evidence="5" id="KW-0813">Transport</keyword>
<dbReference type="EMBL" id="DVKI01000191">
    <property type="protein sequence ID" value="HIT17911.1"/>
    <property type="molecule type" value="Genomic_DNA"/>
</dbReference>
<dbReference type="InterPro" id="IPR023298">
    <property type="entry name" value="ATPase_P-typ_TM_dom_sf"/>
</dbReference>
<keyword evidence="7 21" id="KW-0479">Metal-binding</keyword>
<dbReference type="PANTHER" id="PTHR43520">
    <property type="entry name" value="ATP7, ISOFORM B"/>
    <property type="match status" value="1"/>
</dbReference>
<dbReference type="NCBIfam" id="TIGR01494">
    <property type="entry name" value="ATPase_P-type"/>
    <property type="match status" value="1"/>
</dbReference>
<dbReference type="CDD" id="cd00371">
    <property type="entry name" value="HMA"/>
    <property type="match status" value="2"/>
</dbReference>
<dbReference type="InterPro" id="IPR008250">
    <property type="entry name" value="ATPase_P-typ_transduc_dom_A_sf"/>
</dbReference>
<dbReference type="Pfam" id="PF00702">
    <property type="entry name" value="Hydrolase"/>
    <property type="match status" value="1"/>
</dbReference>
<gene>
    <name evidence="23" type="ORF">IAD04_06035</name>
</gene>
<dbReference type="InterPro" id="IPR027256">
    <property type="entry name" value="P-typ_ATPase_IB"/>
</dbReference>
<feature type="transmembrane region" description="Helical" evidence="21">
    <location>
        <begin position="126"/>
        <end position="143"/>
    </location>
</feature>
<evidence type="ECO:0000256" key="5">
    <source>
        <dbReference type="ARBA" id="ARBA00022448"/>
    </source>
</evidence>
<dbReference type="SUPFAM" id="SSF55008">
    <property type="entry name" value="HMA, heavy metal-associated domain"/>
    <property type="match status" value="2"/>
</dbReference>
<evidence type="ECO:0000256" key="2">
    <source>
        <dbReference type="ARBA" id="ARBA00006024"/>
    </source>
</evidence>
<keyword evidence="21" id="KW-1003">Cell membrane</keyword>
<keyword evidence="13" id="KW-1278">Translocase</keyword>
<dbReference type="Pfam" id="PF00403">
    <property type="entry name" value="HMA"/>
    <property type="match status" value="2"/>
</dbReference>
<feature type="transmembrane region" description="Helical" evidence="21">
    <location>
        <begin position="87"/>
        <end position="106"/>
    </location>
</feature>
<evidence type="ECO:0000256" key="11">
    <source>
        <dbReference type="ARBA" id="ARBA00022840"/>
    </source>
</evidence>
<dbReference type="InterPro" id="IPR006122">
    <property type="entry name" value="HMA_Cu_ion-bd"/>
</dbReference>
<evidence type="ECO:0000259" key="22">
    <source>
        <dbReference type="PROSITE" id="PS50846"/>
    </source>
</evidence>
<dbReference type="SUPFAM" id="SSF81665">
    <property type="entry name" value="Calcium ATPase, transmembrane domain M"/>
    <property type="match status" value="1"/>
</dbReference>
<evidence type="ECO:0000256" key="18">
    <source>
        <dbReference type="ARBA" id="ARBA00029719"/>
    </source>
</evidence>
<dbReference type="InterPro" id="IPR006121">
    <property type="entry name" value="HMA_dom"/>
</dbReference>
<dbReference type="Gene3D" id="3.40.50.1000">
    <property type="entry name" value="HAD superfamily/HAD-like"/>
    <property type="match status" value="1"/>
</dbReference>
<dbReference type="CDD" id="cd02094">
    <property type="entry name" value="P-type_ATPase_Cu-like"/>
    <property type="match status" value="1"/>
</dbReference>
<dbReference type="GO" id="GO:0005886">
    <property type="term" value="C:plasma membrane"/>
    <property type="evidence" value="ECO:0007669"/>
    <property type="project" value="UniProtKB-SubCell"/>
</dbReference>
<keyword evidence="14 21" id="KW-1133">Transmembrane helix</keyword>
<evidence type="ECO:0000256" key="17">
    <source>
        <dbReference type="ARBA" id="ARBA00023136"/>
    </source>
</evidence>
<dbReference type="Proteomes" id="UP000886893">
    <property type="component" value="Unassembled WGS sequence"/>
</dbReference>
<evidence type="ECO:0000256" key="8">
    <source>
        <dbReference type="ARBA" id="ARBA00022737"/>
    </source>
</evidence>
<evidence type="ECO:0000313" key="24">
    <source>
        <dbReference type="Proteomes" id="UP000886893"/>
    </source>
</evidence>
<dbReference type="InterPro" id="IPR018303">
    <property type="entry name" value="ATPase_P-typ_P_site"/>
</dbReference>
<dbReference type="SFLD" id="SFLDS00003">
    <property type="entry name" value="Haloacid_Dehalogenase"/>
    <property type="match status" value="1"/>
</dbReference>
<dbReference type="SUPFAM" id="SSF56784">
    <property type="entry name" value="HAD-like"/>
    <property type="match status" value="1"/>
</dbReference>
<proteinExistence type="inferred from homology"/>
<feature type="domain" description="HMA" evidence="22">
    <location>
        <begin position="1"/>
        <end position="67"/>
    </location>
</feature>
<dbReference type="GO" id="GO:0016887">
    <property type="term" value="F:ATP hydrolysis activity"/>
    <property type="evidence" value="ECO:0007669"/>
    <property type="project" value="InterPro"/>
</dbReference>
<evidence type="ECO:0000256" key="6">
    <source>
        <dbReference type="ARBA" id="ARBA00022692"/>
    </source>
</evidence>
<keyword evidence="15" id="KW-0186">Copper</keyword>
<dbReference type="InterPro" id="IPR023299">
    <property type="entry name" value="ATPase_P-typ_cyto_dom_N"/>
</dbReference>
<keyword evidence="8" id="KW-0677">Repeat</keyword>
<dbReference type="PROSITE" id="PS50846">
    <property type="entry name" value="HMA_2"/>
    <property type="match status" value="2"/>
</dbReference>
<protein>
    <recommendedName>
        <fullName evidence="4">Copper-exporting P-type ATPase</fullName>
        <ecNumber evidence="3">7.2.2.8</ecNumber>
    </recommendedName>
    <alternativeName>
        <fullName evidence="18">Copper-exporting P-type ATPase A</fullName>
    </alternativeName>
    <alternativeName>
        <fullName evidence="19">Cu(+)-exporting ATPase</fullName>
    </alternativeName>
</protein>
<evidence type="ECO:0000256" key="21">
    <source>
        <dbReference type="RuleBase" id="RU362081"/>
    </source>
</evidence>